<feature type="chain" id="PRO_5023855326" evidence="6">
    <location>
        <begin position="19"/>
        <end position="158"/>
    </location>
</feature>
<evidence type="ECO:0000256" key="2">
    <source>
        <dbReference type="ARBA" id="ARBA00022741"/>
    </source>
</evidence>
<feature type="signal peptide" evidence="6">
    <location>
        <begin position="1"/>
        <end position="18"/>
    </location>
</feature>
<evidence type="ECO:0000313" key="8">
    <source>
        <dbReference type="Proteomes" id="UP000324800"/>
    </source>
</evidence>
<keyword evidence="2" id="KW-0547">Nucleotide-binding</keyword>
<dbReference type="SUPFAM" id="SSF50677">
    <property type="entry name" value="ValRS/IleRS/LeuRS editing domain"/>
    <property type="match status" value="1"/>
</dbReference>
<dbReference type="GO" id="GO:0006428">
    <property type="term" value="P:isoleucyl-tRNA aminoacylation"/>
    <property type="evidence" value="ECO:0007669"/>
    <property type="project" value="TreeGrafter"/>
</dbReference>
<comment type="caution">
    <text evidence="7">The sequence shown here is derived from an EMBL/GenBank/DDBJ whole genome shotgun (WGS) entry which is preliminary data.</text>
</comment>
<evidence type="ECO:0000256" key="4">
    <source>
        <dbReference type="ARBA" id="ARBA00022917"/>
    </source>
</evidence>
<dbReference type="GO" id="GO:0002161">
    <property type="term" value="F:aminoacyl-tRNA deacylase activity"/>
    <property type="evidence" value="ECO:0007669"/>
    <property type="project" value="InterPro"/>
</dbReference>
<name>A0A5J4TAD5_9EUKA</name>
<keyword evidence="1 7" id="KW-0436">Ligase</keyword>
<dbReference type="AlphaFoldDB" id="A0A5J4TAD5"/>
<organism evidence="7 8">
    <name type="scientific">Streblomastix strix</name>
    <dbReference type="NCBI Taxonomy" id="222440"/>
    <lineage>
        <taxon>Eukaryota</taxon>
        <taxon>Metamonada</taxon>
        <taxon>Preaxostyla</taxon>
        <taxon>Oxymonadida</taxon>
        <taxon>Streblomastigidae</taxon>
        <taxon>Streblomastix</taxon>
    </lineage>
</organism>
<dbReference type="InterPro" id="IPR009008">
    <property type="entry name" value="Val/Leu/Ile-tRNA-synth_edit"/>
</dbReference>
<evidence type="ECO:0000256" key="5">
    <source>
        <dbReference type="ARBA" id="ARBA00023146"/>
    </source>
</evidence>
<dbReference type="PANTHER" id="PTHR42780">
    <property type="entry name" value="SOLEUCYL-TRNA SYNTHETASE"/>
    <property type="match status" value="1"/>
</dbReference>
<dbReference type="Proteomes" id="UP000324800">
    <property type="component" value="Unassembled WGS sequence"/>
</dbReference>
<reference evidence="7 8" key="1">
    <citation type="submission" date="2019-03" db="EMBL/GenBank/DDBJ databases">
        <title>Single cell metagenomics reveals metabolic interactions within the superorganism composed of flagellate Streblomastix strix and complex community of Bacteroidetes bacteria on its surface.</title>
        <authorList>
            <person name="Treitli S.C."/>
            <person name="Kolisko M."/>
            <person name="Husnik F."/>
            <person name="Keeling P."/>
            <person name="Hampl V."/>
        </authorList>
    </citation>
    <scope>NUCLEOTIDE SEQUENCE [LARGE SCALE GENOMIC DNA]</scope>
    <source>
        <strain evidence="7">ST1C</strain>
    </source>
</reference>
<keyword evidence="5" id="KW-0030">Aminoacyl-tRNA synthetase</keyword>
<keyword evidence="3" id="KW-0067">ATP-binding</keyword>
<dbReference type="InterPro" id="IPR023586">
    <property type="entry name" value="Ile-tRNA-ligase_type2"/>
</dbReference>
<dbReference type="GO" id="GO:0004822">
    <property type="term" value="F:isoleucine-tRNA ligase activity"/>
    <property type="evidence" value="ECO:0007669"/>
    <property type="project" value="InterPro"/>
</dbReference>
<evidence type="ECO:0000256" key="3">
    <source>
        <dbReference type="ARBA" id="ARBA00022840"/>
    </source>
</evidence>
<sequence>MVLHIVLLLQSIIRSFDANDFDVDLNNAIATIKGSDLLERYYETLFKYFKNLELMPCRHIVVSGDYFKRDNVTSIIHCATFFGEDNYSVCISGSVTTGKEGLITCPVNDNGCSKREVDDYAGRYVKKCDKDIIKSMKGRKILIQTEYITHSYLHCQRI</sequence>
<keyword evidence="6" id="KW-0732">Signal</keyword>
<protein>
    <submittedName>
        <fullName evidence="7">Putative isoleucine--tRNA ligase</fullName>
    </submittedName>
</protein>
<gene>
    <name evidence="7" type="ORF">EZS28_049127</name>
</gene>
<dbReference type="OrthoDB" id="1706657at2759"/>
<keyword evidence="4" id="KW-0648">Protein biosynthesis</keyword>
<evidence type="ECO:0000256" key="1">
    <source>
        <dbReference type="ARBA" id="ARBA00022598"/>
    </source>
</evidence>
<dbReference type="PANTHER" id="PTHR42780:SF1">
    <property type="entry name" value="ISOLEUCINE--TRNA LIGASE, CYTOPLASMIC"/>
    <property type="match status" value="1"/>
</dbReference>
<evidence type="ECO:0000256" key="6">
    <source>
        <dbReference type="SAM" id="SignalP"/>
    </source>
</evidence>
<dbReference type="EMBL" id="SNRW01034760">
    <property type="protein sequence ID" value="KAA6355346.1"/>
    <property type="molecule type" value="Genomic_DNA"/>
</dbReference>
<evidence type="ECO:0000313" key="7">
    <source>
        <dbReference type="EMBL" id="KAA6355346.1"/>
    </source>
</evidence>
<dbReference type="Gene3D" id="3.90.740.10">
    <property type="entry name" value="Valyl/Leucyl/Isoleucyl-tRNA synthetase, editing domain"/>
    <property type="match status" value="1"/>
</dbReference>
<dbReference type="GO" id="GO:0005524">
    <property type="term" value="F:ATP binding"/>
    <property type="evidence" value="ECO:0007669"/>
    <property type="project" value="UniProtKB-KW"/>
</dbReference>
<proteinExistence type="predicted"/>
<accession>A0A5J4TAD5</accession>